<evidence type="ECO:0000313" key="8">
    <source>
        <dbReference type="RefSeq" id="XP_055869023.1"/>
    </source>
</evidence>
<dbReference type="AlphaFoldDB" id="A0A9W2Z248"/>
<feature type="transmembrane region" description="Helical" evidence="5">
    <location>
        <begin position="230"/>
        <end position="251"/>
    </location>
</feature>
<keyword evidence="3 5" id="KW-1133">Transmembrane helix</keyword>
<evidence type="ECO:0000259" key="6">
    <source>
        <dbReference type="PROSITE" id="PS50262"/>
    </source>
</evidence>
<evidence type="ECO:0000256" key="5">
    <source>
        <dbReference type="SAM" id="Phobius"/>
    </source>
</evidence>
<dbReference type="Gene3D" id="1.20.1070.10">
    <property type="entry name" value="Rhodopsin 7-helix transmembrane proteins"/>
    <property type="match status" value="1"/>
</dbReference>
<dbReference type="GO" id="GO:0004930">
    <property type="term" value="F:G protein-coupled receptor activity"/>
    <property type="evidence" value="ECO:0007669"/>
    <property type="project" value="InterPro"/>
</dbReference>
<dbReference type="PRINTS" id="PR00237">
    <property type="entry name" value="GPCRRHODOPSN"/>
</dbReference>
<dbReference type="OrthoDB" id="9990906at2759"/>
<organism evidence="7 8">
    <name type="scientific">Biomphalaria glabrata</name>
    <name type="common">Bloodfluke planorb</name>
    <name type="synonym">Freshwater snail</name>
    <dbReference type="NCBI Taxonomy" id="6526"/>
    <lineage>
        <taxon>Eukaryota</taxon>
        <taxon>Metazoa</taxon>
        <taxon>Spiralia</taxon>
        <taxon>Lophotrochozoa</taxon>
        <taxon>Mollusca</taxon>
        <taxon>Gastropoda</taxon>
        <taxon>Heterobranchia</taxon>
        <taxon>Euthyneura</taxon>
        <taxon>Panpulmonata</taxon>
        <taxon>Hygrophila</taxon>
        <taxon>Lymnaeoidea</taxon>
        <taxon>Planorbidae</taxon>
        <taxon>Biomphalaria</taxon>
    </lineage>
</organism>
<feature type="transmembrane region" description="Helical" evidence="5">
    <location>
        <begin position="136"/>
        <end position="154"/>
    </location>
</feature>
<sequence>MDPCPWMTFSQETLLSMNVSTLFLNLTHEVAEQCVKDYFRQFQQPRLEDVVSSNFLVLNKMKTFFLPITCALGFVGNVTSTAIFLTKSMRRKSCIAYLTTKCLTDTFFLMALFILWLERMEVPWFHAPFVCQTGVFLTYFCSFLSVWLVVMVTLENYIRICHPKMVPTFCTLKRARGVLLTIVVIGVVCYNFPLWTTYSQEIPRGYLCLTMTEYAEYIKILTYVDTALTLVLPLLLNITWMVGIFRALLLARSRNRRLRQSSSRGQAGRSGVSTPYNHVTAMLLAVTLTFIVLHTPSHTIRLRLLIENFLSEDMHMYLSTVRLQGYFELLYYTNFSTNFLIYVASGKCFRKLWKKHASSCICRETSCLRPAQKSLHRSQETNVNSLPLLDKPQTSLSRHLLQSSDDVEQKSEV</sequence>
<feature type="domain" description="G-protein coupled receptors family 1 profile" evidence="6">
    <location>
        <begin position="76"/>
        <end position="342"/>
    </location>
</feature>
<dbReference type="CDD" id="cd14978">
    <property type="entry name" value="7tmA_FMRFamide_R-like"/>
    <property type="match status" value="1"/>
</dbReference>
<evidence type="ECO:0000256" key="1">
    <source>
        <dbReference type="ARBA" id="ARBA00004370"/>
    </source>
</evidence>
<keyword evidence="2 5" id="KW-0812">Transmembrane</keyword>
<accession>A0A9W2Z248</accession>
<dbReference type="Pfam" id="PF00001">
    <property type="entry name" value="7tm_1"/>
    <property type="match status" value="1"/>
</dbReference>
<proteinExistence type="predicted"/>
<comment type="subcellular location">
    <subcellularLocation>
        <location evidence="1">Membrane</location>
    </subcellularLocation>
</comment>
<evidence type="ECO:0000313" key="7">
    <source>
        <dbReference type="Proteomes" id="UP001165740"/>
    </source>
</evidence>
<feature type="transmembrane region" description="Helical" evidence="5">
    <location>
        <begin position="272"/>
        <end position="293"/>
    </location>
</feature>
<dbReference type="InterPro" id="IPR052954">
    <property type="entry name" value="GPCR-Ligand_Int"/>
</dbReference>
<evidence type="ECO:0000256" key="2">
    <source>
        <dbReference type="ARBA" id="ARBA00022692"/>
    </source>
</evidence>
<dbReference type="GeneID" id="106069755"/>
<gene>
    <name evidence="8" type="primary">LOC106069755</name>
</gene>
<feature type="transmembrane region" description="Helical" evidence="5">
    <location>
        <begin position="329"/>
        <end position="349"/>
    </location>
</feature>
<dbReference type="SUPFAM" id="SSF81321">
    <property type="entry name" value="Family A G protein-coupled receptor-like"/>
    <property type="match status" value="1"/>
</dbReference>
<evidence type="ECO:0000256" key="3">
    <source>
        <dbReference type="ARBA" id="ARBA00022989"/>
    </source>
</evidence>
<evidence type="ECO:0000256" key="4">
    <source>
        <dbReference type="ARBA" id="ARBA00023136"/>
    </source>
</evidence>
<feature type="transmembrane region" description="Helical" evidence="5">
    <location>
        <begin position="175"/>
        <end position="195"/>
    </location>
</feature>
<reference evidence="8" key="1">
    <citation type="submission" date="2025-08" db="UniProtKB">
        <authorList>
            <consortium name="RefSeq"/>
        </authorList>
    </citation>
    <scope>IDENTIFICATION</scope>
</reference>
<keyword evidence="4 5" id="KW-0472">Membrane</keyword>
<dbReference type="RefSeq" id="XP_055869023.1">
    <property type="nucleotide sequence ID" value="XM_056013048.1"/>
</dbReference>
<dbReference type="OMA" id="IRICHPK"/>
<dbReference type="GO" id="GO:0016020">
    <property type="term" value="C:membrane"/>
    <property type="evidence" value="ECO:0007669"/>
    <property type="project" value="UniProtKB-SubCell"/>
</dbReference>
<dbReference type="InterPro" id="IPR000276">
    <property type="entry name" value="GPCR_Rhodpsn"/>
</dbReference>
<name>A0A9W2Z248_BIOGL</name>
<dbReference type="PROSITE" id="PS50262">
    <property type="entry name" value="G_PROTEIN_RECEP_F1_2"/>
    <property type="match status" value="1"/>
</dbReference>
<dbReference type="PANTHER" id="PTHR46641:SF2">
    <property type="entry name" value="FMRFAMIDE RECEPTOR"/>
    <property type="match status" value="1"/>
</dbReference>
<dbReference type="PANTHER" id="PTHR46641">
    <property type="entry name" value="FMRFAMIDE RECEPTOR-RELATED"/>
    <property type="match status" value="1"/>
</dbReference>
<dbReference type="Proteomes" id="UP001165740">
    <property type="component" value="Chromosome 15"/>
</dbReference>
<feature type="transmembrane region" description="Helical" evidence="5">
    <location>
        <begin position="94"/>
        <end position="116"/>
    </location>
</feature>
<dbReference type="InterPro" id="IPR017452">
    <property type="entry name" value="GPCR_Rhodpsn_7TM"/>
</dbReference>
<protein>
    <submittedName>
        <fullName evidence="8">C-C chemokine receptor type 5-like</fullName>
    </submittedName>
</protein>
<keyword evidence="7" id="KW-1185">Reference proteome</keyword>
<feature type="transmembrane region" description="Helical" evidence="5">
    <location>
        <begin position="64"/>
        <end position="85"/>
    </location>
</feature>